<feature type="compositionally biased region" description="Basic and acidic residues" evidence="3">
    <location>
        <begin position="123"/>
        <end position="132"/>
    </location>
</feature>
<feature type="region of interest" description="Disordered" evidence="3">
    <location>
        <begin position="916"/>
        <end position="1025"/>
    </location>
</feature>
<dbReference type="OrthoDB" id="10003330at2759"/>
<dbReference type="GO" id="GO:0005096">
    <property type="term" value="F:GTPase activator activity"/>
    <property type="evidence" value="ECO:0007669"/>
    <property type="project" value="UniProtKB-KW"/>
</dbReference>
<dbReference type="SMART" id="SM00234">
    <property type="entry name" value="START"/>
    <property type="match status" value="1"/>
</dbReference>
<feature type="region of interest" description="Disordered" evidence="3">
    <location>
        <begin position="290"/>
        <end position="314"/>
    </location>
</feature>
<dbReference type="Gene3D" id="1.10.555.10">
    <property type="entry name" value="Rho GTPase activation protein"/>
    <property type="match status" value="1"/>
</dbReference>
<evidence type="ECO:0000259" key="5">
    <source>
        <dbReference type="PROSITE" id="PS50848"/>
    </source>
</evidence>
<feature type="domain" description="START" evidence="5">
    <location>
        <begin position="1516"/>
        <end position="1721"/>
    </location>
</feature>
<dbReference type="InterPro" id="IPR023393">
    <property type="entry name" value="START-like_dom_sf"/>
</dbReference>
<comment type="caution">
    <text evidence="6">The sequence shown here is derived from an EMBL/GenBank/DDBJ whole genome shotgun (WGS) entry which is preliminary data.</text>
</comment>
<dbReference type="GO" id="GO:0030036">
    <property type="term" value="P:actin cytoskeleton organization"/>
    <property type="evidence" value="ECO:0007669"/>
    <property type="project" value="TreeGrafter"/>
</dbReference>
<dbReference type="InterPro" id="IPR008936">
    <property type="entry name" value="Rho_GTPase_activation_prot"/>
</dbReference>
<dbReference type="PROSITE" id="PS50238">
    <property type="entry name" value="RHOGAP"/>
    <property type="match status" value="1"/>
</dbReference>
<dbReference type="PANTHER" id="PTHR12659">
    <property type="entry name" value="RHO-TYPE GTPASE ACTIVATING PROTEIN"/>
    <property type="match status" value="1"/>
</dbReference>
<dbReference type="PROSITE" id="PS50848">
    <property type="entry name" value="START"/>
    <property type="match status" value="1"/>
</dbReference>
<keyword evidence="1" id="KW-0343">GTPase activation</keyword>
<evidence type="ECO:0000313" key="6">
    <source>
        <dbReference type="EMBL" id="CAB3403148.1"/>
    </source>
</evidence>
<dbReference type="Proteomes" id="UP000494206">
    <property type="component" value="Unassembled WGS sequence"/>
</dbReference>
<dbReference type="Pfam" id="PF00620">
    <property type="entry name" value="RhoGAP"/>
    <property type="match status" value="1"/>
</dbReference>
<feature type="compositionally biased region" description="Basic residues" evidence="3">
    <location>
        <begin position="136"/>
        <end position="149"/>
    </location>
</feature>
<gene>
    <name evidence="6" type="ORF">CBOVIS_LOCUS5661</name>
</gene>
<feature type="region of interest" description="Disordered" evidence="3">
    <location>
        <begin position="480"/>
        <end position="500"/>
    </location>
</feature>
<sequence>MDYGRSNIRARLARRNENSTPADDKRDISKSATSLVPAPAKRPQIELRRRKSAAELNENVAVAEEEAPVLRRRRFTKKQRKSFIIEAEAGLLLAAGRADSTSTDDDDDDDEKPTASSSASSKRTPEAHEKGPAARRANRLLLRRHHKSTGRLEMLNESSGLRGQSRSLSVRDLNADDIDFTNRESVSRWTSQILAELDSLPSSCVDLSTTPSRMTSSMFAGSHFDDGSLNKSTSSLPTWRREREASIGASTIVAESDDSEATTTTPPPPSTNKDDQKKLLEKLFDLSSQPRDFTRSIEPIPPPPRQKAPPVPAKRTRFLSRHHHTLDDVEKKLHTSIAQMSMSMYGRVPMDHENARVSMMIDTEANGSNEANQCGDEILERWRRMSECRMRGEESTRTLPSDRKPSVNRVISKLLRTIEDSRYSAPDRPTDIDVVSVVAQDIGTQTTAFGAASRSSSFDWINEPTEGVLRDIRTPISATPHQQQLVVSRHTPASSSSDEADREVALIAMSTEEKCKNERMLEEIDEGLSLLLEYGEPSAVQLHKEMQEQKLLKRSPLPPRINAKTYDSLPNKFRRSGEISSVYDNMPWDRKRHVTSTGQFSPLVLPRNPTHSHAGPATTTTTTNADEKPKPINHNAPRSSFALQLAERDAEEACEWLKQAGFPQYVKQFEDGKFPIETSSVERDHGFLGTDSLHALFRRIDTLNRCAIMKVDNVVMRRRLNNDYLYAGYDEDDNVALAGNWQYQRHSQTWSRVPPNEPIYAGGAHSRLVSTKPNWQPYMEKQTDRQVSRTDWYEAPSRAPITNGHTTLDAPPSSAVANANANKLQRSQSERIRERARAIMKKMDLRSTSRRRKESRQRAEPNPNIHNMIISDPVLVSYETGSADSMRMMSTARPNHLPDRGRALYSDRHGAAAAFGGSVAPRSKSARRQGIVLSTPSSPDSSDDSFGTTASSGLTSSSLIGATPRRRDFSMPPPRRTNYDYAPPMVPPRRERTPFDAYLYPTSNTSSLNRSIQRNNGLARYDGPPVPERDYRGLLQRTDRAHNLVIQPDGYYMHDMSPEVVHRRIEDSPSTSHSSHLKVDTQKSESSVEHTDEENPLHRRRDSGVGSSLSRSPSGPSNQRIAHSILPNASTLISSSMISTNTTSLSSSGSWKIFKKRGGVALMDHSLTSSTCTDETCFDDIELQRSMDSLNIIEMARIRKLAYLRITACLEKSMGTPMSKMCIGGIEMDETAAAAKPNNWSVQKLIRKMKISDVKLAKDGEETGVFGVGLDVIYKRSGFCLPRPILEILRFLRQMAPDTLGIFRKNGVKSRIAELRAIADRETSPSGDVFVGANSLESGQVHDAADLLKQYLRELPEPLMTVRMSEVFANIFTYVPEVERLTAVKFALLLLPDENREALQTLMMFLKDVARKSQVNNMTAQNLAVCFTPSLFQLSASRLDKISSGSRRHKTIGAAGMPTEKEMKETRACQNCLTMLIEYAKTVFMVPDCVDERPEFEDDIPPLKDLGLKGPRSFLVDRVMDMIKDHSDRWKSWNPEGTFCGIEISSKKANDSHPLKTFRVWSDVEAPPKVVMSRIMKERHVWDASIINWRHVERVNPADTDIHQYVINETIGHPTKDCHLVRFHSSGLAEIRGACAIAERSVQCGEPQMLGGIPATVFDQRFLIEPRSGGQSRVTYIARVDLKGRTYQWYNKIYGTIMCRQVIRLRDTFQSEYSNGPETKI</sequence>
<keyword evidence="7" id="KW-1185">Reference proteome</keyword>
<dbReference type="PANTHER" id="PTHR12659:SF7">
    <property type="entry name" value="CROSSVEINLESS C, ISOFORM C"/>
    <property type="match status" value="1"/>
</dbReference>
<feature type="compositionally biased region" description="Pro residues" evidence="3">
    <location>
        <begin position="299"/>
        <end position="312"/>
    </location>
</feature>
<protein>
    <submittedName>
        <fullName evidence="6">Uncharacterized protein</fullName>
    </submittedName>
</protein>
<organism evidence="6 7">
    <name type="scientific">Caenorhabditis bovis</name>
    <dbReference type="NCBI Taxonomy" id="2654633"/>
    <lineage>
        <taxon>Eukaryota</taxon>
        <taxon>Metazoa</taxon>
        <taxon>Ecdysozoa</taxon>
        <taxon>Nematoda</taxon>
        <taxon>Chromadorea</taxon>
        <taxon>Rhabditida</taxon>
        <taxon>Rhabditina</taxon>
        <taxon>Rhabditomorpha</taxon>
        <taxon>Rhabditoidea</taxon>
        <taxon>Rhabditidae</taxon>
        <taxon>Peloderinae</taxon>
        <taxon>Caenorhabditis</taxon>
    </lineage>
</organism>
<evidence type="ECO:0000259" key="4">
    <source>
        <dbReference type="PROSITE" id="PS50238"/>
    </source>
</evidence>
<feature type="compositionally biased region" description="Basic and acidic residues" evidence="3">
    <location>
        <begin position="1077"/>
        <end position="1097"/>
    </location>
</feature>
<accession>A0A8S1EUF3</accession>
<feature type="compositionally biased region" description="Polar residues" evidence="3">
    <location>
        <begin position="480"/>
        <end position="497"/>
    </location>
</feature>
<feature type="region of interest" description="Disordered" evidence="3">
    <location>
        <begin position="843"/>
        <end position="866"/>
    </location>
</feature>
<dbReference type="Gene3D" id="1.10.287.2070">
    <property type="match status" value="1"/>
</dbReference>
<feature type="compositionally biased region" description="Acidic residues" evidence="3">
    <location>
        <begin position="102"/>
        <end position="111"/>
    </location>
</feature>
<evidence type="ECO:0000256" key="3">
    <source>
        <dbReference type="SAM" id="MobiDB-lite"/>
    </source>
</evidence>
<dbReference type="Pfam" id="PF01852">
    <property type="entry name" value="START"/>
    <property type="match status" value="1"/>
</dbReference>
<feature type="compositionally biased region" description="Polar residues" evidence="3">
    <location>
        <begin position="1001"/>
        <end position="1016"/>
    </location>
</feature>
<feature type="region of interest" description="Disordered" evidence="3">
    <location>
        <begin position="601"/>
        <end position="633"/>
    </location>
</feature>
<proteinExistence type="predicted"/>
<feature type="domain" description="Rho-GAP" evidence="4">
    <location>
        <begin position="1268"/>
        <end position="1484"/>
    </location>
</feature>
<dbReference type="SMART" id="SM00324">
    <property type="entry name" value="RhoGAP"/>
    <property type="match status" value="1"/>
</dbReference>
<feature type="region of interest" description="Disordered" evidence="3">
    <location>
        <begin position="96"/>
        <end position="165"/>
    </location>
</feature>
<dbReference type="SUPFAM" id="SSF47769">
    <property type="entry name" value="SAM/Pointed domain"/>
    <property type="match status" value="1"/>
</dbReference>
<feature type="region of interest" description="Disordered" evidence="3">
    <location>
        <begin position="1063"/>
        <end position="1121"/>
    </location>
</feature>
<reference evidence="6 7" key="1">
    <citation type="submission" date="2020-04" db="EMBL/GenBank/DDBJ databases">
        <authorList>
            <person name="Laetsch R D."/>
            <person name="Stevens L."/>
            <person name="Kumar S."/>
            <person name="Blaxter L. M."/>
        </authorList>
    </citation>
    <scope>NUCLEOTIDE SEQUENCE [LARGE SCALE GENOMIC DNA]</scope>
</reference>
<dbReference type="SUPFAM" id="SSF55961">
    <property type="entry name" value="Bet v1-like"/>
    <property type="match status" value="1"/>
</dbReference>
<dbReference type="GO" id="GO:0035023">
    <property type="term" value="P:regulation of Rho protein signal transduction"/>
    <property type="evidence" value="ECO:0007669"/>
    <property type="project" value="TreeGrafter"/>
</dbReference>
<feature type="compositionally biased region" description="Low complexity" evidence="3">
    <location>
        <begin position="1104"/>
        <end position="1117"/>
    </location>
</feature>
<feature type="compositionally biased region" description="Basic and acidic residues" evidence="3">
    <location>
        <begin position="14"/>
        <end position="29"/>
    </location>
</feature>
<dbReference type="Gene3D" id="3.30.530.20">
    <property type="match status" value="1"/>
</dbReference>
<dbReference type="InterPro" id="IPR000198">
    <property type="entry name" value="RhoGAP_dom"/>
</dbReference>
<feature type="region of interest" description="Disordered" evidence="3">
    <location>
        <begin position="1"/>
        <end position="52"/>
    </location>
</feature>
<evidence type="ECO:0000313" key="7">
    <source>
        <dbReference type="Proteomes" id="UP000494206"/>
    </source>
</evidence>
<feature type="region of interest" description="Disordered" evidence="3">
    <location>
        <begin position="218"/>
        <end position="276"/>
    </location>
</feature>
<keyword evidence="2" id="KW-0597">Phosphoprotein</keyword>
<dbReference type="SUPFAM" id="SSF48350">
    <property type="entry name" value="GTPase activation domain, GAP"/>
    <property type="match status" value="1"/>
</dbReference>
<name>A0A8S1EUF3_9PELO</name>
<evidence type="ECO:0000256" key="1">
    <source>
        <dbReference type="ARBA" id="ARBA00022468"/>
    </source>
</evidence>
<dbReference type="InterPro" id="IPR002913">
    <property type="entry name" value="START_lipid-bd_dom"/>
</dbReference>
<dbReference type="InterPro" id="IPR013761">
    <property type="entry name" value="SAM/pointed_sf"/>
</dbReference>
<evidence type="ECO:0000256" key="2">
    <source>
        <dbReference type="ARBA" id="ARBA00022553"/>
    </source>
</evidence>
<dbReference type="EMBL" id="CADEPM010000003">
    <property type="protein sequence ID" value="CAB3403148.1"/>
    <property type="molecule type" value="Genomic_DNA"/>
</dbReference>
<dbReference type="GO" id="GO:0007165">
    <property type="term" value="P:signal transduction"/>
    <property type="evidence" value="ECO:0007669"/>
    <property type="project" value="InterPro"/>
</dbReference>
<dbReference type="GO" id="GO:0008289">
    <property type="term" value="F:lipid binding"/>
    <property type="evidence" value="ECO:0007669"/>
    <property type="project" value="InterPro"/>
</dbReference>
<feature type="compositionally biased region" description="Low complexity" evidence="3">
    <location>
        <begin position="934"/>
        <end position="963"/>
    </location>
</feature>